<feature type="domain" description="CHRD" evidence="2">
    <location>
        <begin position="28"/>
        <end position="142"/>
    </location>
</feature>
<dbReference type="Pfam" id="PF07452">
    <property type="entry name" value="CHRD"/>
    <property type="match status" value="1"/>
</dbReference>
<reference evidence="4" key="1">
    <citation type="journal article" date="2019" name="Int. J. Syst. Evol. Microbiol.">
        <title>The Global Catalogue of Microorganisms (GCM) 10K type strain sequencing project: providing services to taxonomists for standard genome sequencing and annotation.</title>
        <authorList>
            <consortium name="The Broad Institute Genomics Platform"/>
            <consortium name="The Broad Institute Genome Sequencing Center for Infectious Disease"/>
            <person name="Wu L."/>
            <person name="Ma J."/>
        </authorList>
    </citation>
    <scope>NUCLEOTIDE SEQUENCE [LARGE SCALE GENOMIC DNA]</scope>
    <source>
        <strain evidence="4">CGMCC 1.15795</strain>
    </source>
</reference>
<evidence type="ECO:0000259" key="2">
    <source>
        <dbReference type="SMART" id="SM00754"/>
    </source>
</evidence>
<dbReference type="SMART" id="SM00754">
    <property type="entry name" value="CHRD"/>
    <property type="match status" value="1"/>
</dbReference>
<keyword evidence="4" id="KW-1185">Reference proteome</keyword>
<gene>
    <name evidence="3" type="ORF">ACFSDX_19405</name>
</gene>
<feature type="chain" id="PRO_5046008283" evidence="1">
    <location>
        <begin position="20"/>
        <end position="143"/>
    </location>
</feature>
<protein>
    <submittedName>
        <fullName evidence="3">CHRD domain-containing protein</fullName>
    </submittedName>
</protein>
<keyword evidence="1" id="KW-0732">Signal</keyword>
<dbReference type="Proteomes" id="UP001597197">
    <property type="component" value="Unassembled WGS sequence"/>
</dbReference>
<evidence type="ECO:0000313" key="4">
    <source>
        <dbReference type="Proteomes" id="UP001597197"/>
    </source>
</evidence>
<dbReference type="RefSeq" id="WP_382316570.1">
    <property type="nucleotide sequence ID" value="NZ_JBHUFD010000018.1"/>
</dbReference>
<name>A0ABW4QYB5_9BACT</name>
<dbReference type="PROSITE" id="PS51257">
    <property type="entry name" value="PROKAR_LIPOPROTEIN"/>
    <property type="match status" value="1"/>
</dbReference>
<dbReference type="EMBL" id="JBHUFD010000018">
    <property type="protein sequence ID" value="MFD1874613.1"/>
    <property type="molecule type" value="Genomic_DNA"/>
</dbReference>
<accession>A0ABW4QYB5</accession>
<sequence>MKPLLLAALAALTLATACKKDNDATTPAPLQVTGTFSGANEVPAVTTSATGNVNGTYSKTTKILSYTVTYAGLTPTMGHFHTGAPGATGPVVITFPYLAYSPITGSTLLSQAQEDALLAGNMYANLHTATNTGGEIRANVVAK</sequence>
<evidence type="ECO:0000256" key="1">
    <source>
        <dbReference type="SAM" id="SignalP"/>
    </source>
</evidence>
<evidence type="ECO:0000313" key="3">
    <source>
        <dbReference type="EMBL" id="MFD1874613.1"/>
    </source>
</evidence>
<proteinExistence type="predicted"/>
<dbReference type="InterPro" id="IPR010895">
    <property type="entry name" value="CHRD"/>
</dbReference>
<organism evidence="3 4">
    <name type="scientific">Hymenobacter bucti</name>
    <dbReference type="NCBI Taxonomy" id="1844114"/>
    <lineage>
        <taxon>Bacteria</taxon>
        <taxon>Pseudomonadati</taxon>
        <taxon>Bacteroidota</taxon>
        <taxon>Cytophagia</taxon>
        <taxon>Cytophagales</taxon>
        <taxon>Hymenobacteraceae</taxon>
        <taxon>Hymenobacter</taxon>
    </lineage>
</organism>
<feature type="signal peptide" evidence="1">
    <location>
        <begin position="1"/>
        <end position="19"/>
    </location>
</feature>
<comment type="caution">
    <text evidence="3">The sequence shown here is derived from an EMBL/GenBank/DDBJ whole genome shotgun (WGS) entry which is preliminary data.</text>
</comment>